<feature type="transmembrane region" description="Helical" evidence="12">
    <location>
        <begin position="221"/>
        <end position="239"/>
    </location>
</feature>
<dbReference type="Gene3D" id="1.20.950.20">
    <property type="entry name" value="Transmembrane di-heme cytochromes, Chain C"/>
    <property type="match status" value="1"/>
</dbReference>
<organism evidence="14 15">
    <name type="scientific">Alsobacter ponti</name>
    <dbReference type="NCBI Taxonomy" id="2962936"/>
    <lineage>
        <taxon>Bacteria</taxon>
        <taxon>Pseudomonadati</taxon>
        <taxon>Pseudomonadota</taxon>
        <taxon>Alphaproteobacteria</taxon>
        <taxon>Hyphomicrobiales</taxon>
        <taxon>Alsobacteraceae</taxon>
        <taxon>Alsobacter</taxon>
    </lineage>
</organism>
<evidence type="ECO:0000256" key="3">
    <source>
        <dbReference type="ARBA" id="ARBA00022475"/>
    </source>
</evidence>
<evidence type="ECO:0000256" key="4">
    <source>
        <dbReference type="ARBA" id="ARBA00022617"/>
    </source>
</evidence>
<accession>A0ABT1LGM9</accession>
<dbReference type="SMART" id="SM00887">
    <property type="entry name" value="EB_dh"/>
    <property type="match status" value="1"/>
</dbReference>
<dbReference type="CDD" id="cd09625">
    <property type="entry name" value="DOMON_like_cytochrome"/>
    <property type="match status" value="1"/>
</dbReference>
<keyword evidence="6" id="KW-0479">Metal-binding</keyword>
<keyword evidence="4" id="KW-0349">Heme</keyword>
<dbReference type="InterPro" id="IPR011577">
    <property type="entry name" value="Cyt_b561_bac/Ni-Hgenase"/>
</dbReference>
<dbReference type="InterPro" id="IPR016174">
    <property type="entry name" value="Di-haem_cyt_TM"/>
</dbReference>
<comment type="caution">
    <text evidence="14">The sequence shown here is derived from an EMBL/GenBank/DDBJ whole genome shotgun (WGS) entry which is preliminary data.</text>
</comment>
<keyword evidence="15" id="KW-1185">Reference proteome</keyword>
<evidence type="ECO:0000256" key="9">
    <source>
        <dbReference type="ARBA" id="ARBA00023004"/>
    </source>
</evidence>
<dbReference type="Gene3D" id="2.60.40.1190">
    <property type="match status" value="1"/>
</dbReference>
<feature type="transmembrane region" description="Helical" evidence="12">
    <location>
        <begin position="145"/>
        <end position="166"/>
    </location>
</feature>
<feature type="transmembrane region" description="Helical" evidence="12">
    <location>
        <begin position="90"/>
        <end position="111"/>
    </location>
</feature>
<gene>
    <name evidence="14" type="ORF">NK718_18825</name>
</gene>
<keyword evidence="7" id="KW-0249">Electron transport</keyword>
<protein>
    <submittedName>
        <fullName evidence="14">Ethylbenzene dehydrogenase-related protein</fullName>
    </submittedName>
</protein>
<keyword evidence="10 12" id="KW-0472">Membrane</keyword>
<keyword evidence="3" id="KW-1003">Cell membrane</keyword>
<dbReference type="Pfam" id="PF01292">
    <property type="entry name" value="Ni_hydr_CYTB"/>
    <property type="match status" value="1"/>
</dbReference>
<dbReference type="SUPFAM" id="SSF81342">
    <property type="entry name" value="Transmembrane di-heme cytochromes"/>
    <property type="match status" value="1"/>
</dbReference>
<evidence type="ECO:0000256" key="11">
    <source>
        <dbReference type="SAM" id="MobiDB-lite"/>
    </source>
</evidence>
<evidence type="ECO:0000256" key="8">
    <source>
        <dbReference type="ARBA" id="ARBA00022989"/>
    </source>
</evidence>
<feature type="transmembrane region" description="Helical" evidence="12">
    <location>
        <begin position="49"/>
        <end position="70"/>
    </location>
</feature>
<feature type="region of interest" description="Disordered" evidence="11">
    <location>
        <begin position="20"/>
        <end position="39"/>
    </location>
</feature>
<keyword evidence="2" id="KW-0813">Transport</keyword>
<evidence type="ECO:0000256" key="2">
    <source>
        <dbReference type="ARBA" id="ARBA00022448"/>
    </source>
</evidence>
<keyword evidence="8 12" id="KW-1133">Transmembrane helix</keyword>
<evidence type="ECO:0000256" key="1">
    <source>
        <dbReference type="ARBA" id="ARBA00004651"/>
    </source>
</evidence>
<comment type="subcellular location">
    <subcellularLocation>
        <location evidence="1">Cell membrane</location>
        <topology evidence="1">Multi-pass membrane protein</topology>
    </subcellularLocation>
</comment>
<feature type="transmembrane region" description="Helical" evidence="12">
    <location>
        <begin position="178"/>
        <end position="200"/>
    </location>
</feature>
<keyword evidence="9" id="KW-0408">Iron</keyword>
<dbReference type="RefSeq" id="WP_254745472.1">
    <property type="nucleotide sequence ID" value="NZ_JANCLU010000023.1"/>
</dbReference>
<sequence length="593" mass="64557">MNHVINRRELDPISSRAAFNSPTVSEIPGGTQDAAPTGGAPRSDIGTIALHWGVAIAMVVSLATGLRIAADAPDAVISKALSPILPQGEIWTWHFLSSLGLFVGCTAYVLYMVRARLGQRVAPARLAALAMDAPARMRWNAINVLLHWAMYGIVAGLTATGVALYLGYGGWVVTVHSALAYVTLANIVLHVAGHFMYGGLGQLLRLFRATALPVATRLRQPLVVGLLAGVATGFVALVADFSTRDILHVPRVGEAPKLDGVLDDAVWTNARPVRVRTEQGANSGGSGESLVELRAVNDGRKIHFAVRWQDPTRSLARLPLVKRADGWRLLGTKADIADVTDWYEDKFAILFSHSDEHGNGGTTHMGPNPLPGLPKPLHARGYHYTTDDSVADVWQWKASRGGMLGYVDDMYFGPPNPPTDPMKAGKARYQAGYDSDPGKAFYVYNYKPEPPGGYRGPVGLLMLPKDLAATRRAMGRVPEDPDRDSTDEGSRWWMTADEMVPYSAEADAAIPVGTVIPGVLIQGEYSGDRAQIRGAAKWKDGWWTLEMSRDLETGSRMDMQFVKGPPIYAYVSAFDHNQTRHTRHMRPVVVRLD</sequence>
<evidence type="ECO:0000256" key="5">
    <source>
        <dbReference type="ARBA" id="ARBA00022692"/>
    </source>
</evidence>
<dbReference type="Pfam" id="PF09459">
    <property type="entry name" value="EB_dh"/>
    <property type="match status" value="1"/>
</dbReference>
<dbReference type="Proteomes" id="UP001205890">
    <property type="component" value="Unassembled WGS sequence"/>
</dbReference>
<feature type="domain" description="Cytochrome c-552/DMSO reductase-like haem-binding" evidence="13">
    <location>
        <begin position="264"/>
        <end position="586"/>
    </location>
</feature>
<evidence type="ECO:0000256" key="12">
    <source>
        <dbReference type="SAM" id="Phobius"/>
    </source>
</evidence>
<reference evidence="14 15" key="1">
    <citation type="submission" date="2022-07" db="EMBL/GenBank/DDBJ databases">
        <authorList>
            <person name="Li W.-J."/>
            <person name="Deng Q.-Q."/>
        </authorList>
    </citation>
    <scope>NUCLEOTIDE SEQUENCE [LARGE SCALE GENOMIC DNA]</scope>
    <source>
        <strain evidence="14 15">SYSU M60028</strain>
    </source>
</reference>
<dbReference type="SUPFAM" id="SSF49344">
    <property type="entry name" value="CBD9-like"/>
    <property type="match status" value="1"/>
</dbReference>
<dbReference type="InterPro" id="IPR019020">
    <property type="entry name" value="Cyt-c552/DMSO_Rdtase_haem-bd"/>
</dbReference>
<evidence type="ECO:0000259" key="13">
    <source>
        <dbReference type="SMART" id="SM00887"/>
    </source>
</evidence>
<keyword evidence="5 12" id="KW-0812">Transmembrane</keyword>
<evidence type="ECO:0000313" key="14">
    <source>
        <dbReference type="EMBL" id="MCP8940584.1"/>
    </source>
</evidence>
<evidence type="ECO:0000256" key="7">
    <source>
        <dbReference type="ARBA" id="ARBA00022982"/>
    </source>
</evidence>
<evidence type="ECO:0000313" key="15">
    <source>
        <dbReference type="Proteomes" id="UP001205890"/>
    </source>
</evidence>
<name>A0ABT1LGM9_9HYPH</name>
<proteinExistence type="predicted"/>
<dbReference type="EMBL" id="JANCLU010000023">
    <property type="protein sequence ID" value="MCP8940584.1"/>
    <property type="molecule type" value="Genomic_DNA"/>
</dbReference>
<evidence type="ECO:0000256" key="10">
    <source>
        <dbReference type="ARBA" id="ARBA00023136"/>
    </source>
</evidence>
<evidence type="ECO:0000256" key="6">
    <source>
        <dbReference type="ARBA" id="ARBA00022723"/>
    </source>
</evidence>